<evidence type="ECO:0000256" key="11">
    <source>
        <dbReference type="ARBA" id="ARBA00023196"/>
    </source>
</evidence>
<evidence type="ECO:0000313" key="17">
    <source>
        <dbReference type="Proteomes" id="UP000245884"/>
    </source>
</evidence>
<dbReference type="FunFam" id="2.60.15.10:FF:000003">
    <property type="entry name" value="ATP synthase subunit delta, mitochondrial"/>
    <property type="match status" value="1"/>
</dbReference>
<dbReference type="STRING" id="1569628.A0A316UUA5"/>
<dbReference type="Pfam" id="PF02823">
    <property type="entry name" value="ATP-synt_DE_N"/>
    <property type="match status" value="1"/>
</dbReference>
<dbReference type="Gene3D" id="6.10.140.880">
    <property type="match status" value="1"/>
</dbReference>
<dbReference type="RefSeq" id="XP_025363499.1">
    <property type="nucleotide sequence ID" value="XM_025505652.1"/>
</dbReference>
<evidence type="ECO:0000256" key="12">
    <source>
        <dbReference type="ARBA" id="ARBA00023310"/>
    </source>
</evidence>
<accession>A0A316UUA5</accession>
<evidence type="ECO:0000256" key="5">
    <source>
        <dbReference type="ARBA" id="ARBA00022781"/>
    </source>
</evidence>
<dbReference type="HAMAP" id="MF_00530">
    <property type="entry name" value="ATP_synth_epsil_bac"/>
    <property type="match status" value="1"/>
</dbReference>
<evidence type="ECO:0000256" key="3">
    <source>
        <dbReference type="ARBA" id="ARBA00016960"/>
    </source>
</evidence>
<keyword evidence="7" id="KW-0809">Transit peptide</keyword>
<evidence type="ECO:0000256" key="7">
    <source>
        <dbReference type="ARBA" id="ARBA00022946"/>
    </source>
</evidence>
<dbReference type="PANTHER" id="PTHR13822:SF7">
    <property type="entry name" value="ATP SYNTHASE SUBUNIT DELTA, MITOCHONDRIAL"/>
    <property type="match status" value="1"/>
</dbReference>
<dbReference type="InterPro" id="IPR020546">
    <property type="entry name" value="ATP_synth_F1_dsu/esu_N"/>
</dbReference>
<evidence type="ECO:0000256" key="13">
    <source>
        <dbReference type="ARBA" id="ARBA00031669"/>
    </source>
</evidence>
<dbReference type="InterPro" id="IPR048938">
    <property type="entry name" value="ATPD_C_fung"/>
</dbReference>
<dbReference type="InterPro" id="IPR001469">
    <property type="entry name" value="ATP_synth_F1_dsu/esu"/>
</dbReference>
<keyword evidence="11" id="KW-0139">CF(1)</keyword>
<name>A0A316UUA5_9BASI</name>
<organism evidence="16 17">
    <name type="scientific">Jaminaea rosea</name>
    <dbReference type="NCBI Taxonomy" id="1569628"/>
    <lineage>
        <taxon>Eukaryota</taxon>
        <taxon>Fungi</taxon>
        <taxon>Dikarya</taxon>
        <taxon>Basidiomycota</taxon>
        <taxon>Ustilaginomycotina</taxon>
        <taxon>Exobasidiomycetes</taxon>
        <taxon>Microstromatales</taxon>
        <taxon>Microstromatales incertae sedis</taxon>
        <taxon>Jaminaea</taxon>
    </lineage>
</organism>
<keyword evidence="17" id="KW-1185">Reference proteome</keyword>
<keyword evidence="12" id="KW-0066">ATP synthesis</keyword>
<feature type="domain" description="ATP synthase F1 complex delta/epsilon subunit N-terminal" evidence="14">
    <location>
        <begin position="16"/>
        <end position="93"/>
    </location>
</feature>
<gene>
    <name evidence="16" type="ORF">BDZ90DRAFT_230896</name>
</gene>
<evidence type="ECO:0000256" key="8">
    <source>
        <dbReference type="ARBA" id="ARBA00023065"/>
    </source>
</evidence>
<dbReference type="PANTHER" id="PTHR13822">
    <property type="entry name" value="ATP SYNTHASE DELTA/EPSILON CHAIN"/>
    <property type="match status" value="1"/>
</dbReference>
<keyword evidence="10" id="KW-0472">Membrane</keyword>
<keyword evidence="9" id="KW-0496">Mitochondrion</keyword>
<protein>
    <recommendedName>
        <fullName evidence="3">ATP synthase subunit delta, mitochondrial</fullName>
    </recommendedName>
    <alternativeName>
        <fullName evidence="13">F-ATPase delta subunit</fullName>
    </alternativeName>
</protein>
<keyword evidence="4" id="KW-0813">Transport</keyword>
<dbReference type="CDD" id="cd12152">
    <property type="entry name" value="F1-ATPase_delta"/>
    <property type="match status" value="1"/>
</dbReference>
<sequence>MNLGRRGYAEAVSDKLKLSFILPHAAIFDSQEVTQVNISAATGEMGILASHVPSVEELKPGLFEVIESSGTKKWFVSGGFATMHPNNRLTVNAIEAYPIDDFSPDAVRSALSEAQRTASGSGSPEQKAEAEIEVEVLTALQSAMGRQ</sequence>
<dbReference type="InterPro" id="IPR036771">
    <property type="entry name" value="ATPsynth_dsu/esu_N"/>
</dbReference>
<dbReference type="EMBL" id="KZ819664">
    <property type="protein sequence ID" value="PWN28887.1"/>
    <property type="molecule type" value="Genomic_DNA"/>
</dbReference>
<dbReference type="GO" id="GO:0005743">
    <property type="term" value="C:mitochondrial inner membrane"/>
    <property type="evidence" value="ECO:0007669"/>
    <property type="project" value="UniProtKB-SubCell"/>
</dbReference>
<comment type="subcellular location">
    <subcellularLocation>
        <location evidence="1">Mitochondrion inner membrane</location>
    </subcellularLocation>
</comment>
<keyword evidence="5" id="KW-0375">Hydrogen ion transport</keyword>
<evidence type="ECO:0000256" key="1">
    <source>
        <dbReference type="ARBA" id="ARBA00004273"/>
    </source>
</evidence>
<dbReference type="GO" id="GO:0046933">
    <property type="term" value="F:proton-transporting ATP synthase activity, rotational mechanism"/>
    <property type="evidence" value="ECO:0007669"/>
    <property type="project" value="InterPro"/>
</dbReference>
<evidence type="ECO:0000256" key="4">
    <source>
        <dbReference type="ARBA" id="ARBA00022448"/>
    </source>
</evidence>
<keyword evidence="8" id="KW-0406">Ion transport</keyword>
<proteinExistence type="inferred from homology"/>
<dbReference type="Gene3D" id="2.60.15.10">
    <property type="entry name" value="F0F1 ATP synthase delta/epsilon subunit, N-terminal"/>
    <property type="match status" value="1"/>
</dbReference>
<comment type="similarity">
    <text evidence="2">Belongs to the ATPase epsilon chain family.</text>
</comment>
<reference evidence="16 17" key="1">
    <citation type="journal article" date="2018" name="Mol. Biol. Evol.">
        <title>Broad Genomic Sampling Reveals a Smut Pathogenic Ancestry of the Fungal Clade Ustilaginomycotina.</title>
        <authorList>
            <person name="Kijpornyongpan T."/>
            <person name="Mondo S.J."/>
            <person name="Barry K."/>
            <person name="Sandor L."/>
            <person name="Lee J."/>
            <person name="Lipzen A."/>
            <person name="Pangilinan J."/>
            <person name="LaButti K."/>
            <person name="Hainaut M."/>
            <person name="Henrissat B."/>
            <person name="Grigoriev I.V."/>
            <person name="Spatafora J.W."/>
            <person name="Aime M.C."/>
        </authorList>
    </citation>
    <scope>NUCLEOTIDE SEQUENCE [LARGE SCALE GENOMIC DNA]</scope>
    <source>
        <strain evidence="16 17">MCA 5214</strain>
    </source>
</reference>
<dbReference type="Proteomes" id="UP000245884">
    <property type="component" value="Unassembled WGS sequence"/>
</dbReference>
<dbReference type="AlphaFoldDB" id="A0A316UUA5"/>
<dbReference type="Pfam" id="PF21334">
    <property type="entry name" value="ATPD_C_fung"/>
    <property type="match status" value="1"/>
</dbReference>
<dbReference type="GO" id="GO:0045259">
    <property type="term" value="C:proton-transporting ATP synthase complex"/>
    <property type="evidence" value="ECO:0007669"/>
    <property type="project" value="UniProtKB-KW"/>
</dbReference>
<feature type="domain" description="F1F0-ATP synthase subunit delta C-terminal" evidence="15">
    <location>
        <begin position="102"/>
        <end position="142"/>
    </location>
</feature>
<evidence type="ECO:0000256" key="9">
    <source>
        <dbReference type="ARBA" id="ARBA00023128"/>
    </source>
</evidence>
<dbReference type="SUPFAM" id="SSF51344">
    <property type="entry name" value="Epsilon subunit of F1F0-ATP synthase N-terminal domain"/>
    <property type="match status" value="1"/>
</dbReference>
<evidence type="ECO:0000259" key="14">
    <source>
        <dbReference type="Pfam" id="PF02823"/>
    </source>
</evidence>
<dbReference type="OrthoDB" id="270171at2759"/>
<dbReference type="GeneID" id="37027475"/>
<evidence type="ECO:0000256" key="2">
    <source>
        <dbReference type="ARBA" id="ARBA00005712"/>
    </source>
</evidence>
<keyword evidence="6" id="KW-0999">Mitochondrion inner membrane</keyword>
<evidence type="ECO:0000256" key="10">
    <source>
        <dbReference type="ARBA" id="ARBA00023136"/>
    </source>
</evidence>
<evidence type="ECO:0000259" key="15">
    <source>
        <dbReference type="Pfam" id="PF21334"/>
    </source>
</evidence>
<evidence type="ECO:0000313" key="16">
    <source>
        <dbReference type="EMBL" id="PWN28887.1"/>
    </source>
</evidence>
<evidence type="ECO:0000256" key="6">
    <source>
        <dbReference type="ARBA" id="ARBA00022792"/>
    </source>
</evidence>